<feature type="region of interest" description="Disordered" evidence="1">
    <location>
        <begin position="1"/>
        <end position="29"/>
    </location>
</feature>
<evidence type="ECO:0000256" key="1">
    <source>
        <dbReference type="SAM" id="MobiDB-lite"/>
    </source>
</evidence>
<dbReference type="AlphaFoldDB" id="H9BDX1"/>
<feature type="compositionally biased region" description="Low complexity" evidence="1">
    <location>
        <begin position="1"/>
        <end position="10"/>
    </location>
</feature>
<dbReference type="EMBL" id="JN999998">
    <property type="protein sequence ID" value="AFD20752.1"/>
    <property type="molecule type" value="Genomic_DNA"/>
</dbReference>
<dbReference type="InterPro" id="IPR031013">
    <property type="entry name" value="CGA_synth-rel"/>
</dbReference>
<sequence>MTTRADSPSPGSGGPVGPGGSGGDDGRPVIALRFAPADVEAAAAAEYVAAHLGGFRCLPECPQEGDSGPGRNPPAAVIVFGRSGAAGGAGPAGVPTVLVEGAEPVPGTDADVVCRQAPGWLTAGEPPAPPAVRPGGGRIRTVDVAAVAPFRQVRSGGGGGRAALLLGGAGGPDGSGASAGGEALPGALARFIAGHPAAAGDAWAVLTDLTGEPLRELLGLLPPTARTVGAADWAQVLRRADSLVATPTLLAAAHARTARIPLHVLDPAGPAQRRVHRALAAIAGAPGEPGGLPVVGPDDWPRDDGRAGALGGAAQIARQVRQLCLAPA</sequence>
<proteinExistence type="predicted"/>
<evidence type="ECO:0008006" key="3">
    <source>
        <dbReference type="Google" id="ProtNLM"/>
    </source>
</evidence>
<organism evidence="2">
    <name type="scientific">Streptomyces rimofaciens</name>
    <dbReference type="NCBI Taxonomy" id="504097"/>
    <lineage>
        <taxon>Bacteria</taxon>
        <taxon>Bacillati</taxon>
        <taxon>Actinomycetota</taxon>
        <taxon>Actinomycetes</taxon>
        <taxon>Kitasatosporales</taxon>
        <taxon>Streptomycetaceae</taxon>
        <taxon>Streptomyces</taxon>
    </lineage>
</organism>
<gene>
    <name evidence="2" type="primary">milL</name>
</gene>
<feature type="compositionally biased region" description="Gly residues" evidence="1">
    <location>
        <begin position="11"/>
        <end position="23"/>
    </location>
</feature>
<accession>H9BDX1</accession>
<dbReference type="NCBIfam" id="TIGR04469">
    <property type="entry name" value="CGA_synth_rel"/>
    <property type="match status" value="1"/>
</dbReference>
<protein>
    <recommendedName>
        <fullName evidence="3">CGA synthase-related protein</fullName>
    </recommendedName>
</protein>
<name>H9BDX1_9ACTN</name>
<evidence type="ECO:0000313" key="2">
    <source>
        <dbReference type="EMBL" id="AFD20752.1"/>
    </source>
</evidence>
<reference evidence="2" key="1">
    <citation type="submission" date="2011-11" db="EMBL/GenBank/DDBJ databases">
        <title>Identification and Characterization of Mildiomycin Biosynthesis Gene Cluster in Streptoveticillum remofaciens ZJU5119, and Biochemical Characterization and in vitro Assay of MilC, a Hydroxymethylcytosylglucuronic Acid Synthetase in the Biosynthesis of Mildiomycin.</title>
        <authorList>
            <person name="Wu J."/>
            <person name="Li L."/>
            <person name="He X."/>
        </authorList>
    </citation>
    <scope>NUCLEOTIDE SEQUENCE</scope>
    <source>
        <strain evidence="2">ZJU5119</strain>
    </source>
</reference>